<comment type="similarity">
    <text evidence="2 7">Belongs to the TolB family.</text>
</comment>
<keyword evidence="4 7" id="KW-0732">Signal</keyword>
<dbReference type="Pfam" id="PF04052">
    <property type="entry name" value="TolB_N"/>
    <property type="match status" value="1"/>
</dbReference>
<dbReference type="EMBL" id="VLTJ01000003">
    <property type="protein sequence ID" value="TSH98877.1"/>
    <property type="molecule type" value="Genomic_DNA"/>
</dbReference>
<protein>
    <recommendedName>
        <fullName evidence="7">Tol-Pal system protein TolB</fullName>
    </recommendedName>
</protein>
<gene>
    <name evidence="7 9" type="primary">tolB</name>
    <name evidence="9" type="ORF">FOZ76_01765</name>
</gene>
<dbReference type="RefSeq" id="WP_143946415.1">
    <property type="nucleotide sequence ID" value="NZ_BAABMB010000001.1"/>
</dbReference>
<dbReference type="Gene3D" id="3.40.50.10070">
    <property type="entry name" value="TolB, N-terminal domain"/>
    <property type="match status" value="1"/>
</dbReference>
<evidence type="ECO:0000256" key="3">
    <source>
        <dbReference type="ARBA" id="ARBA00022618"/>
    </source>
</evidence>
<evidence type="ECO:0000256" key="5">
    <source>
        <dbReference type="ARBA" id="ARBA00022764"/>
    </source>
</evidence>
<dbReference type="PANTHER" id="PTHR36842:SF1">
    <property type="entry name" value="PROTEIN TOLB"/>
    <property type="match status" value="1"/>
</dbReference>
<dbReference type="Proteomes" id="UP000318405">
    <property type="component" value="Unassembled WGS sequence"/>
</dbReference>
<evidence type="ECO:0000256" key="2">
    <source>
        <dbReference type="ARBA" id="ARBA00009820"/>
    </source>
</evidence>
<evidence type="ECO:0000256" key="7">
    <source>
        <dbReference type="HAMAP-Rule" id="MF_00671"/>
    </source>
</evidence>
<dbReference type="GO" id="GO:0042597">
    <property type="term" value="C:periplasmic space"/>
    <property type="evidence" value="ECO:0007669"/>
    <property type="project" value="UniProtKB-SubCell"/>
</dbReference>
<dbReference type="NCBIfam" id="TIGR02800">
    <property type="entry name" value="propeller_TolB"/>
    <property type="match status" value="1"/>
</dbReference>
<sequence length="423" mass="44662" precursor="true">MFRRLAVFAFLAGCTIPAAQAQLQVEISGAGANQYPIAIADFADSDGARGRQIADVVRADLTRSGLFRMVNPSGVNLNAESQLDFAVWRDRGANAVAYGTSRSDGSRLDIDYRMADTVQQAVIDGQGFTAPLNNWRAAAHQLADRICERLSGAQCAFSTKIAYVLKRGNLWELQIADADGHNAQTALRSREAIISPAWSPDGSRLAYVSFESGKPVVYVHHIATGQRTIVANFRGNNSAPAWSPDGNRLAVVLSRDGSSQIYLVNADGSNPTRLTQSGTINTEPSFSPDGRSIVFSSDRGGSAQIYRMGVDGSNVTRLSFNGGHNVSPRISPDGTALTYVTRRGGSFQIAVLNLSSGNEVVLTNGPDDQSPSFSPDGGMVLYAAGQRGGTLNVRSIDGLAQETLSAAGAGVSAAAWGPFGTAK</sequence>
<evidence type="ECO:0000259" key="8">
    <source>
        <dbReference type="Pfam" id="PF04052"/>
    </source>
</evidence>
<name>A0A556B102_9BURK</name>
<dbReference type="HAMAP" id="MF_00671">
    <property type="entry name" value="TolB"/>
    <property type="match status" value="1"/>
</dbReference>
<evidence type="ECO:0000313" key="9">
    <source>
        <dbReference type="EMBL" id="TSH98877.1"/>
    </source>
</evidence>
<evidence type="ECO:0000313" key="10">
    <source>
        <dbReference type="Proteomes" id="UP000318405"/>
    </source>
</evidence>
<evidence type="ECO:0000256" key="6">
    <source>
        <dbReference type="ARBA" id="ARBA00023306"/>
    </source>
</evidence>
<feature type="domain" description="TolB N-terminal" evidence="8">
    <location>
        <begin position="23"/>
        <end position="121"/>
    </location>
</feature>
<comment type="subunit">
    <text evidence="7">The Tol-Pal system is composed of five core proteins: the inner membrane proteins TolA, TolQ and TolR, the periplasmic protein TolB and the outer membrane protein Pal. They form a network linking the inner and outer membranes and the peptidoglycan layer.</text>
</comment>
<dbReference type="AlphaFoldDB" id="A0A556B102"/>
<dbReference type="PANTHER" id="PTHR36842">
    <property type="entry name" value="PROTEIN TOLB HOMOLOG"/>
    <property type="match status" value="1"/>
</dbReference>
<dbReference type="InterPro" id="IPR014167">
    <property type="entry name" value="Tol-Pal_TolB"/>
</dbReference>
<dbReference type="GO" id="GO:0051301">
    <property type="term" value="P:cell division"/>
    <property type="evidence" value="ECO:0007669"/>
    <property type="project" value="UniProtKB-UniRule"/>
</dbReference>
<accession>A0A556B102</accession>
<proteinExistence type="inferred from homology"/>
<dbReference type="InterPro" id="IPR011042">
    <property type="entry name" value="6-blade_b-propeller_TolB-like"/>
</dbReference>
<comment type="caution">
    <text evidence="9">The sequence shown here is derived from an EMBL/GenBank/DDBJ whole genome shotgun (WGS) entry which is preliminary data.</text>
</comment>
<dbReference type="SUPFAM" id="SSF52964">
    <property type="entry name" value="TolB, N-terminal domain"/>
    <property type="match status" value="1"/>
</dbReference>
<organism evidence="9 10">
    <name type="scientific">Verticiella sediminum</name>
    <dbReference type="NCBI Taxonomy" id="1247510"/>
    <lineage>
        <taxon>Bacteria</taxon>
        <taxon>Pseudomonadati</taxon>
        <taxon>Pseudomonadota</taxon>
        <taxon>Betaproteobacteria</taxon>
        <taxon>Burkholderiales</taxon>
        <taxon>Alcaligenaceae</taxon>
        <taxon>Verticiella</taxon>
    </lineage>
</organism>
<dbReference type="Pfam" id="PF07676">
    <property type="entry name" value="PD40"/>
    <property type="match status" value="5"/>
</dbReference>
<feature type="signal peptide" evidence="7">
    <location>
        <begin position="1"/>
        <end position="21"/>
    </location>
</feature>
<keyword evidence="5 7" id="KW-0574">Periplasm</keyword>
<dbReference type="InterPro" id="IPR011659">
    <property type="entry name" value="WD40"/>
</dbReference>
<comment type="subcellular location">
    <subcellularLocation>
        <location evidence="1 7">Periplasm</location>
    </subcellularLocation>
</comment>
<dbReference type="OrthoDB" id="9802240at2"/>
<dbReference type="GO" id="GO:0017038">
    <property type="term" value="P:protein import"/>
    <property type="evidence" value="ECO:0007669"/>
    <property type="project" value="InterPro"/>
</dbReference>
<dbReference type="InterPro" id="IPR007195">
    <property type="entry name" value="TolB_N"/>
</dbReference>
<comment type="function">
    <text evidence="7">Part of the Tol-Pal system, which plays a role in outer membrane invagination during cell division and is important for maintaining outer membrane integrity.</text>
</comment>
<dbReference type="Gene3D" id="2.120.10.30">
    <property type="entry name" value="TolB, C-terminal domain"/>
    <property type="match status" value="1"/>
</dbReference>
<keyword evidence="3 7" id="KW-0132">Cell division</keyword>
<feature type="chain" id="PRO_5022276108" description="Tol-Pal system protein TolB" evidence="7">
    <location>
        <begin position="22"/>
        <end position="423"/>
    </location>
</feature>
<keyword evidence="6 7" id="KW-0131">Cell cycle</keyword>
<evidence type="ECO:0000256" key="1">
    <source>
        <dbReference type="ARBA" id="ARBA00004418"/>
    </source>
</evidence>
<reference evidence="9 10" key="1">
    <citation type="submission" date="2019-07" db="EMBL/GenBank/DDBJ databases">
        <title>Qingshengfaniella alkalisoli gen. nov., sp. nov., isolated from saline soil.</title>
        <authorList>
            <person name="Xu L."/>
            <person name="Huang X.-X."/>
            <person name="Sun J.-Q."/>
        </authorList>
    </citation>
    <scope>NUCLEOTIDE SEQUENCE [LARGE SCALE GENOMIC DNA]</scope>
    <source>
        <strain evidence="9 10">DSM 27279</strain>
    </source>
</reference>
<evidence type="ECO:0000256" key="4">
    <source>
        <dbReference type="ARBA" id="ARBA00022729"/>
    </source>
</evidence>
<keyword evidence="10" id="KW-1185">Reference proteome</keyword>
<dbReference type="SUPFAM" id="SSF69304">
    <property type="entry name" value="Tricorn protease N-terminal domain"/>
    <property type="match status" value="1"/>
</dbReference>